<gene>
    <name evidence="3" type="ORF">CDV31_011031</name>
</gene>
<feature type="compositionally biased region" description="Polar residues" evidence="1">
    <location>
        <begin position="629"/>
        <end position="639"/>
    </location>
</feature>
<dbReference type="AlphaFoldDB" id="A0A428TJI5"/>
<keyword evidence="4" id="KW-1185">Reference proteome</keyword>
<feature type="region of interest" description="Disordered" evidence="1">
    <location>
        <begin position="337"/>
        <end position="359"/>
    </location>
</feature>
<feature type="region of interest" description="Disordered" evidence="1">
    <location>
        <begin position="629"/>
        <end position="669"/>
    </location>
</feature>
<accession>A0A428TJI5</accession>
<feature type="domain" description="Ubiquitin-like" evidence="2">
    <location>
        <begin position="480"/>
        <end position="560"/>
    </location>
</feature>
<evidence type="ECO:0000313" key="3">
    <source>
        <dbReference type="EMBL" id="RSM02187.1"/>
    </source>
</evidence>
<organism evidence="3 4">
    <name type="scientific">Fusarium ambrosium</name>
    <dbReference type="NCBI Taxonomy" id="131363"/>
    <lineage>
        <taxon>Eukaryota</taxon>
        <taxon>Fungi</taxon>
        <taxon>Dikarya</taxon>
        <taxon>Ascomycota</taxon>
        <taxon>Pezizomycotina</taxon>
        <taxon>Sordariomycetes</taxon>
        <taxon>Hypocreomycetidae</taxon>
        <taxon>Hypocreales</taxon>
        <taxon>Nectriaceae</taxon>
        <taxon>Fusarium</taxon>
        <taxon>Fusarium solani species complex</taxon>
    </lineage>
</organism>
<feature type="compositionally biased region" description="Basic and acidic residues" evidence="1">
    <location>
        <begin position="338"/>
        <end position="347"/>
    </location>
</feature>
<dbReference type="Pfam" id="PF22893">
    <property type="entry name" value="ULD_2"/>
    <property type="match status" value="1"/>
</dbReference>
<reference evidence="3 4" key="1">
    <citation type="submission" date="2017-06" db="EMBL/GenBank/DDBJ databases">
        <title>Cmopartive genomic analysis of Ambrosia Fusariam Clade fungi.</title>
        <authorList>
            <person name="Stajich J.E."/>
            <person name="Carrillo J."/>
            <person name="Kijimoto T."/>
            <person name="Eskalen A."/>
            <person name="O'Donnell K."/>
            <person name="Kasson M."/>
        </authorList>
    </citation>
    <scope>NUCLEOTIDE SEQUENCE [LARGE SCALE GENOMIC DNA]</scope>
    <source>
        <strain evidence="3 4">NRRL 20438</strain>
    </source>
</reference>
<comment type="caution">
    <text evidence="3">The sequence shown here is derived from an EMBL/GenBank/DDBJ whole genome shotgun (WGS) entry which is preliminary data.</text>
</comment>
<feature type="compositionally biased region" description="Polar residues" evidence="1">
    <location>
        <begin position="348"/>
        <end position="359"/>
    </location>
</feature>
<name>A0A428TJI5_9HYPO</name>
<evidence type="ECO:0000259" key="2">
    <source>
        <dbReference type="Pfam" id="PF22893"/>
    </source>
</evidence>
<protein>
    <recommendedName>
        <fullName evidence="2">Ubiquitin-like domain-containing protein</fullName>
    </recommendedName>
</protein>
<dbReference type="InterPro" id="IPR054464">
    <property type="entry name" value="ULD_fung"/>
</dbReference>
<evidence type="ECO:0000256" key="1">
    <source>
        <dbReference type="SAM" id="MobiDB-lite"/>
    </source>
</evidence>
<sequence>MSTPPPRPCYGVSDLIITIHLKTMEATGLAVGVVGLGLQLATMLQTYVEGVARAEDRLRELSFDVASTASMLKQLEDMLDADKAAAENTSTNQASNSVTIFTDQGRHDIYSLSRRCEKVYQGILGVIVSASSPPSAKVKAIATNVGLSDLTTTRLAQFGRALKWPLIESRVKTCLEELRWLKMDLLLHLQVATVARIQIKGSPKQIEKSEDESTLEPVFERLIARRDTYRKAALEGRRQRKISANAAKADATSEHLLVPGQKTASSKNEDKGLSTSHKLSAPTTNLVQPRPLSSPGSLTRTPVDPGVGSSRSPMTDRITKETTRGNAILISNLSVSSKRTDGKHSNRDMNSTWLPGNNCPSPSHFEKVLKLLDGDPEAIEDEDLDDDPIDIEAWTLPLRGRESQRLPFLRGDIIQRIKQATKHGRVSRLDQFLALTPEQRDQAQDLITQLGRDDARPRGYLALETREDEIIVFVGVDYDEQVVYLDDPVGRTWQFPYKDFENWQIAKEQICLLEFKDASLQQKIRDGQFDIQAESGALIPPMRWHQFVKPGETLKMAMWGDDPPTLPPTPPPAIRPALYRPPSSKSSFDKSVLKKLFTLRWGRVQRWRPLSRERPVGVFQPTALPDNFQSVFNSGTTPLSKDGEIEEDFRPSPDNPVGHSERFEVESTDAEVDDEDLFDWSEAEVEEELDTAETFSQLLARWTNVDATTS</sequence>
<dbReference type="EMBL" id="NIZV01000179">
    <property type="protein sequence ID" value="RSM02187.1"/>
    <property type="molecule type" value="Genomic_DNA"/>
</dbReference>
<evidence type="ECO:0000313" key="4">
    <source>
        <dbReference type="Proteomes" id="UP000288429"/>
    </source>
</evidence>
<proteinExistence type="predicted"/>
<feature type="region of interest" description="Disordered" evidence="1">
    <location>
        <begin position="244"/>
        <end position="317"/>
    </location>
</feature>
<dbReference type="Proteomes" id="UP000288429">
    <property type="component" value="Unassembled WGS sequence"/>
</dbReference>
<feature type="compositionally biased region" description="Polar residues" evidence="1">
    <location>
        <begin position="273"/>
        <end position="287"/>
    </location>
</feature>